<dbReference type="InterPro" id="IPR050498">
    <property type="entry name" value="Ycf3"/>
</dbReference>
<evidence type="ECO:0000313" key="4">
    <source>
        <dbReference type="EMBL" id="EAW33065.1"/>
    </source>
</evidence>
<dbReference type="InterPro" id="IPR011990">
    <property type="entry name" value="TPR-like_helical_dom_sf"/>
</dbReference>
<evidence type="ECO:0000256" key="2">
    <source>
        <dbReference type="ARBA" id="ARBA00022803"/>
    </source>
</evidence>
<reference evidence="4 5" key="1">
    <citation type="journal article" date="2010" name="J. Bacteriol.">
        <title>Genome sequence of the oligotrophic marine Gammaproteobacterium HTCC2143, isolated from the Oregon Coast.</title>
        <authorList>
            <person name="Oh H.M."/>
            <person name="Kang I."/>
            <person name="Ferriera S."/>
            <person name="Giovannoni S.J."/>
            <person name="Cho J.C."/>
        </authorList>
    </citation>
    <scope>NUCLEOTIDE SEQUENCE [LARGE SCALE GENOMIC DNA]</scope>
    <source>
        <strain evidence="4 5">HTCC2143</strain>
    </source>
</reference>
<dbReference type="PANTHER" id="PTHR44858:SF1">
    <property type="entry name" value="UDP-N-ACETYLGLUCOSAMINE--PEPTIDE N-ACETYLGLUCOSAMINYLTRANSFERASE SPINDLY-RELATED"/>
    <property type="match status" value="1"/>
</dbReference>
<dbReference type="SUPFAM" id="SSF48452">
    <property type="entry name" value="TPR-like"/>
    <property type="match status" value="1"/>
</dbReference>
<organism evidence="4 5">
    <name type="scientific">marine gamma proteobacterium HTCC2143</name>
    <dbReference type="NCBI Taxonomy" id="247633"/>
    <lineage>
        <taxon>Bacteria</taxon>
        <taxon>Pseudomonadati</taxon>
        <taxon>Pseudomonadota</taxon>
        <taxon>Gammaproteobacteria</taxon>
        <taxon>Cellvibrionales</taxon>
        <taxon>Spongiibacteraceae</taxon>
        <taxon>BD1-7 clade</taxon>
    </lineage>
</organism>
<feature type="chain" id="PRO_5002630592" evidence="3">
    <location>
        <begin position="28"/>
        <end position="280"/>
    </location>
</feature>
<dbReference type="EMBL" id="AAVT01000001">
    <property type="protein sequence ID" value="EAW33065.1"/>
    <property type="molecule type" value="Genomic_DNA"/>
</dbReference>
<evidence type="ECO:0000256" key="3">
    <source>
        <dbReference type="SAM" id="SignalP"/>
    </source>
</evidence>
<sequence>MSQPNIIRARISLAVISLLCCAGHAFSHPGDEHKLEQLNAVITQQPSLQSAYIQRAALYTRTGNYPLAEKDFEAAQTLGDLYLVSHELGAYYFKIKKYVAAVNQFTNYLEHYPNHYPTLEYRAEAYREIGKTQKSLEDFSHFLETSPYTNPGHYLTVAQIILSETDQGNSIDDAISIIDLGISRSGNSPQLQSFAVQLEISREFFDAALTRHESLRDITSASPRWHVEMAEILVTSKQWGKARDQLNQSAVKLADYKKTPAREKLLIHIEKLQRHISDKL</sequence>
<gene>
    <name evidence="4" type="ORF">GP2143_17456</name>
</gene>
<dbReference type="OrthoDB" id="5736710at2"/>
<proteinExistence type="predicted"/>
<comment type="caution">
    <text evidence="4">The sequence shown here is derived from an EMBL/GenBank/DDBJ whole genome shotgun (WGS) entry which is preliminary data.</text>
</comment>
<keyword evidence="1" id="KW-0677">Repeat</keyword>
<dbReference type="AlphaFoldDB" id="A0YAB1"/>
<evidence type="ECO:0000256" key="1">
    <source>
        <dbReference type="ARBA" id="ARBA00022737"/>
    </source>
</evidence>
<keyword evidence="5" id="KW-1185">Reference proteome</keyword>
<protein>
    <submittedName>
        <fullName evidence="4">Tetratricopeptide TPR_4</fullName>
    </submittedName>
</protein>
<keyword evidence="3" id="KW-0732">Signal</keyword>
<keyword evidence="2" id="KW-0802">TPR repeat</keyword>
<dbReference type="Proteomes" id="UP000004931">
    <property type="component" value="Unassembled WGS sequence"/>
</dbReference>
<name>A0YAB1_9GAMM</name>
<dbReference type="eggNOG" id="ENOG5033C08">
    <property type="taxonomic scope" value="Bacteria"/>
</dbReference>
<dbReference type="STRING" id="247633.GP2143_17456"/>
<feature type="signal peptide" evidence="3">
    <location>
        <begin position="1"/>
        <end position="27"/>
    </location>
</feature>
<dbReference type="PANTHER" id="PTHR44858">
    <property type="entry name" value="TETRATRICOPEPTIDE REPEAT PROTEIN 6"/>
    <property type="match status" value="1"/>
</dbReference>
<evidence type="ECO:0000313" key="5">
    <source>
        <dbReference type="Proteomes" id="UP000004931"/>
    </source>
</evidence>
<dbReference type="Gene3D" id="1.25.40.10">
    <property type="entry name" value="Tetratricopeptide repeat domain"/>
    <property type="match status" value="2"/>
</dbReference>
<accession>A0YAB1</accession>